<dbReference type="InterPro" id="IPR036770">
    <property type="entry name" value="Ankyrin_rpt-contain_sf"/>
</dbReference>
<dbReference type="InterPro" id="IPR002110">
    <property type="entry name" value="Ankyrin_rpt"/>
</dbReference>
<dbReference type="PANTHER" id="PTHR24198">
    <property type="entry name" value="ANKYRIN REPEAT AND PROTEIN KINASE DOMAIN-CONTAINING PROTEIN"/>
    <property type="match status" value="1"/>
</dbReference>
<evidence type="ECO:0000256" key="2">
    <source>
        <dbReference type="ARBA" id="ARBA00023043"/>
    </source>
</evidence>
<dbReference type="SMART" id="SM00248">
    <property type="entry name" value="ANK"/>
    <property type="match status" value="5"/>
</dbReference>
<name>A0AAD9Y3N6_COLKA</name>
<dbReference type="PANTHER" id="PTHR24198:SF165">
    <property type="entry name" value="ANKYRIN REPEAT-CONTAINING PROTEIN-RELATED"/>
    <property type="match status" value="1"/>
</dbReference>
<dbReference type="Proteomes" id="UP001281614">
    <property type="component" value="Unassembled WGS sequence"/>
</dbReference>
<keyword evidence="2 3" id="KW-0040">ANK repeat</keyword>
<dbReference type="Pfam" id="PF12796">
    <property type="entry name" value="Ank_2"/>
    <property type="match status" value="1"/>
</dbReference>
<feature type="region of interest" description="Disordered" evidence="4">
    <location>
        <begin position="502"/>
        <end position="530"/>
    </location>
</feature>
<dbReference type="PROSITE" id="PS50297">
    <property type="entry name" value="ANK_REP_REGION"/>
    <property type="match status" value="2"/>
</dbReference>
<evidence type="ECO:0000256" key="4">
    <source>
        <dbReference type="SAM" id="MobiDB-lite"/>
    </source>
</evidence>
<feature type="repeat" description="ANK" evidence="3">
    <location>
        <begin position="338"/>
        <end position="370"/>
    </location>
</feature>
<keyword evidence="6" id="KW-1185">Reference proteome</keyword>
<proteinExistence type="predicted"/>
<evidence type="ECO:0000313" key="5">
    <source>
        <dbReference type="EMBL" id="KAK2737513.1"/>
    </source>
</evidence>
<evidence type="ECO:0000313" key="6">
    <source>
        <dbReference type="Proteomes" id="UP001281614"/>
    </source>
</evidence>
<sequence>MRLSFSSHYYDGREGTQRGLIGSLGQTALHAALLGGNTATAICLLAAGAKLVGGELVMATWNRQFELIGSLLDKGASFEDECTIFSTDTMLEAAILSQNTDLVRQVLAADRRLVTGQALCASVCLAKATGDFAILRHLLHYTPKLLASEDTWVGTAMCLSVHLGCNEIPEMMLNSGLRPETSWSLAWSLEVRNFETYNELRGSERSTSASSVTRRYLSWRRALRTRPEDEYQPALGRPIIEVAVSLNSLDYLKLLLAYGYLPGPTSPLGIFCWSRMDIDILRLLHSVGIKMTERVLGCVISRGWDREATDWLLSIGVDINERPDNIKSLGLAIANTFSPWTPLQLAAREGNFDLIERLIHYGADVNEPPYPCGGSTSLRIAADEGYFGIVQRLLELGADPNISGAGPLPRRTAIESAAQRGRLDIVQLLLNSGVKTSGCYRRQFVRSVAFAKREGHHAIVRLLKSHGGWTGADEDLLAHKDLIPTYTPPEMRAKSYVRRYFGDESDEEGPARSATLEEDQVKEEVTSDTEVCQSSVGFDSDLEEHASNSEEISQALAKENLSRGADTSETWLSSDDTCCRVQELTEELDEPPEALLSTLDPVSNLPGAYEALSKEVGLKYLPSSISYQIREEMEGDGCLEESGGDLWAEEYSRFVTDLM</sequence>
<accession>A0AAD9Y3N6</accession>
<dbReference type="AlphaFoldDB" id="A0AAD9Y3N6"/>
<reference evidence="5" key="1">
    <citation type="submission" date="2023-02" db="EMBL/GenBank/DDBJ databases">
        <title>Colletotrichum kahawae CIFC_Que2 genome sequencing and assembly.</title>
        <authorList>
            <person name="Baroncelli R."/>
        </authorList>
    </citation>
    <scope>NUCLEOTIDE SEQUENCE</scope>
    <source>
        <strain evidence="5">CIFC_Que2</strain>
    </source>
</reference>
<dbReference type="EMBL" id="VYYT01000400">
    <property type="protein sequence ID" value="KAK2737513.1"/>
    <property type="molecule type" value="Genomic_DNA"/>
</dbReference>
<dbReference type="PROSITE" id="PS50088">
    <property type="entry name" value="ANK_REPEAT"/>
    <property type="match status" value="2"/>
</dbReference>
<dbReference type="Gene3D" id="1.25.40.20">
    <property type="entry name" value="Ankyrin repeat-containing domain"/>
    <property type="match status" value="2"/>
</dbReference>
<dbReference type="SUPFAM" id="SSF48403">
    <property type="entry name" value="Ankyrin repeat"/>
    <property type="match status" value="1"/>
</dbReference>
<feature type="repeat" description="ANK" evidence="3">
    <location>
        <begin position="373"/>
        <end position="405"/>
    </location>
</feature>
<organism evidence="5 6">
    <name type="scientific">Colletotrichum kahawae</name>
    <name type="common">Coffee berry disease fungus</name>
    <dbReference type="NCBI Taxonomy" id="34407"/>
    <lineage>
        <taxon>Eukaryota</taxon>
        <taxon>Fungi</taxon>
        <taxon>Dikarya</taxon>
        <taxon>Ascomycota</taxon>
        <taxon>Pezizomycotina</taxon>
        <taxon>Sordariomycetes</taxon>
        <taxon>Hypocreomycetidae</taxon>
        <taxon>Glomerellales</taxon>
        <taxon>Glomerellaceae</taxon>
        <taxon>Colletotrichum</taxon>
        <taxon>Colletotrichum gloeosporioides species complex</taxon>
    </lineage>
</organism>
<evidence type="ECO:0000256" key="1">
    <source>
        <dbReference type="ARBA" id="ARBA00022737"/>
    </source>
</evidence>
<comment type="caution">
    <text evidence="5">The sequence shown here is derived from an EMBL/GenBank/DDBJ whole genome shotgun (WGS) entry which is preliminary data.</text>
</comment>
<evidence type="ECO:0000256" key="3">
    <source>
        <dbReference type="PROSITE-ProRule" id="PRU00023"/>
    </source>
</evidence>
<keyword evidence="1" id="KW-0677">Repeat</keyword>
<protein>
    <submittedName>
        <fullName evidence="5">Multiple ankyrin repeats single kh domain-containing protein</fullName>
    </submittedName>
</protein>
<gene>
    <name evidence="5" type="ORF">CKAH01_07584</name>
</gene>